<name>A0A813H748_POLGL</name>
<accession>A0A813H748</accession>
<keyword evidence="3" id="KW-1185">Reference proteome</keyword>
<protein>
    <submittedName>
        <fullName evidence="2">Uncharacterized protein</fullName>
    </submittedName>
</protein>
<evidence type="ECO:0000313" key="2">
    <source>
        <dbReference type="EMBL" id="CAE8633401.1"/>
    </source>
</evidence>
<dbReference type="Proteomes" id="UP000654075">
    <property type="component" value="Unassembled WGS sequence"/>
</dbReference>
<proteinExistence type="predicted"/>
<dbReference type="EMBL" id="CAJNNV010030753">
    <property type="protein sequence ID" value="CAE8633401.1"/>
    <property type="molecule type" value="Genomic_DNA"/>
</dbReference>
<feature type="region of interest" description="Disordered" evidence="1">
    <location>
        <begin position="73"/>
        <end position="108"/>
    </location>
</feature>
<feature type="non-terminal residue" evidence="2">
    <location>
        <position position="1"/>
    </location>
</feature>
<dbReference type="AlphaFoldDB" id="A0A813H748"/>
<sequence length="108" mass="12091">PGRAPRPGHCPPGHQAGEHPPVRPGPHQVGRLGCRGDESERHWWWHPALRSGGGPARPARQASRCLRWRLHPAGHVGQSDGRSGAIHRRRGLVPQVWRRRQVGAPRRR</sequence>
<gene>
    <name evidence="2" type="ORF">PGLA1383_LOCUS49297</name>
</gene>
<feature type="region of interest" description="Disordered" evidence="1">
    <location>
        <begin position="1"/>
        <end position="34"/>
    </location>
</feature>
<comment type="caution">
    <text evidence="2">The sequence shown here is derived from an EMBL/GenBank/DDBJ whole genome shotgun (WGS) entry which is preliminary data.</text>
</comment>
<reference evidence="2" key="1">
    <citation type="submission" date="2021-02" db="EMBL/GenBank/DDBJ databases">
        <authorList>
            <person name="Dougan E. K."/>
            <person name="Rhodes N."/>
            <person name="Thang M."/>
            <person name="Chan C."/>
        </authorList>
    </citation>
    <scope>NUCLEOTIDE SEQUENCE</scope>
</reference>
<organism evidence="2 3">
    <name type="scientific">Polarella glacialis</name>
    <name type="common">Dinoflagellate</name>
    <dbReference type="NCBI Taxonomy" id="89957"/>
    <lineage>
        <taxon>Eukaryota</taxon>
        <taxon>Sar</taxon>
        <taxon>Alveolata</taxon>
        <taxon>Dinophyceae</taxon>
        <taxon>Suessiales</taxon>
        <taxon>Suessiaceae</taxon>
        <taxon>Polarella</taxon>
    </lineage>
</organism>
<evidence type="ECO:0000313" key="3">
    <source>
        <dbReference type="Proteomes" id="UP000654075"/>
    </source>
</evidence>
<evidence type="ECO:0000256" key="1">
    <source>
        <dbReference type="SAM" id="MobiDB-lite"/>
    </source>
</evidence>
<feature type="non-terminal residue" evidence="2">
    <location>
        <position position="108"/>
    </location>
</feature>
<feature type="compositionally biased region" description="Basic residues" evidence="1">
    <location>
        <begin position="85"/>
        <end position="108"/>
    </location>
</feature>